<protein>
    <submittedName>
        <fullName evidence="2">Uncharacterized protein</fullName>
    </submittedName>
</protein>
<sequence>MHDESRRWRPYCHWSGFGRGGGSGNHQVWFEPAGVHLALVTGILVNTQEGKRIPYLLAAAVLSALSLVATVLWVALLGEGVIPALSGVRVDLINKLPFAAVILSGLWFGSAVAVFVCAFSRPVTLGLLHNVISLDLDKAKKIELLLKVLSLRARNVLGLVTTNNGRINNVQAIVGGDRLHCRSDT</sequence>
<gene>
    <name evidence="2" type="ORF">D3878_03790</name>
</gene>
<keyword evidence="1" id="KW-0472">Membrane</keyword>
<dbReference type="RefSeq" id="WP_119784268.1">
    <property type="nucleotide sequence ID" value="NZ_QYUQ01000002.1"/>
</dbReference>
<proteinExistence type="predicted"/>
<keyword evidence="3" id="KW-1185">Reference proteome</keyword>
<evidence type="ECO:0000256" key="1">
    <source>
        <dbReference type="SAM" id="Phobius"/>
    </source>
</evidence>
<comment type="caution">
    <text evidence="2">The sequence shown here is derived from an EMBL/GenBank/DDBJ whole genome shotgun (WGS) entry which is preliminary data.</text>
</comment>
<reference evidence="3" key="1">
    <citation type="submission" date="2018-09" db="EMBL/GenBank/DDBJ databases">
        <authorList>
            <person name="Zhu H."/>
        </authorList>
    </citation>
    <scope>NUCLEOTIDE SEQUENCE [LARGE SCALE GENOMIC DNA]</scope>
    <source>
        <strain evidence="3">K1S02-23</strain>
    </source>
</reference>
<evidence type="ECO:0000313" key="2">
    <source>
        <dbReference type="EMBL" id="RJG00814.1"/>
    </source>
</evidence>
<feature type="transmembrane region" description="Helical" evidence="1">
    <location>
        <begin position="96"/>
        <end position="119"/>
    </location>
</feature>
<keyword evidence="1" id="KW-1133">Transmembrane helix</keyword>
<keyword evidence="1" id="KW-0812">Transmembrane</keyword>
<dbReference type="EMBL" id="QYUQ01000002">
    <property type="protein sequence ID" value="RJG00814.1"/>
    <property type="molecule type" value="Genomic_DNA"/>
</dbReference>
<dbReference type="Proteomes" id="UP000266327">
    <property type="component" value="Unassembled WGS sequence"/>
</dbReference>
<organism evidence="2 3">
    <name type="scientific">Noviherbaspirillum sedimenti</name>
    <dbReference type="NCBI Taxonomy" id="2320865"/>
    <lineage>
        <taxon>Bacteria</taxon>
        <taxon>Pseudomonadati</taxon>
        <taxon>Pseudomonadota</taxon>
        <taxon>Betaproteobacteria</taxon>
        <taxon>Burkholderiales</taxon>
        <taxon>Oxalobacteraceae</taxon>
        <taxon>Noviherbaspirillum</taxon>
    </lineage>
</organism>
<evidence type="ECO:0000313" key="3">
    <source>
        <dbReference type="Proteomes" id="UP000266327"/>
    </source>
</evidence>
<accession>A0A3A3FYK8</accession>
<feature type="transmembrane region" description="Helical" evidence="1">
    <location>
        <begin position="55"/>
        <end position="76"/>
    </location>
</feature>
<dbReference type="AlphaFoldDB" id="A0A3A3FYK8"/>
<name>A0A3A3FYK8_9BURK</name>